<dbReference type="EMBL" id="CAFZ01000137">
    <property type="protein sequence ID" value="CCA71851.1"/>
    <property type="molecule type" value="Genomic_DNA"/>
</dbReference>
<dbReference type="HOGENOM" id="CLU_470228_0_0_1"/>
<protein>
    <submittedName>
        <fullName evidence="2">Uncharacterized protein</fullName>
    </submittedName>
</protein>
<organism evidence="2 3">
    <name type="scientific">Serendipita indica (strain DSM 11827)</name>
    <name type="common">Root endophyte fungus</name>
    <name type="synonym">Piriformospora indica</name>
    <dbReference type="NCBI Taxonomy" id="1109443"/>
    <lineage>
        <taxon>Eukaryota</taxon>
        <taxon>Fungi</taxon>
        <taxon>Dikarya</taxon>
        <taxon>Basidiomycota</taxon>
        <taxon>Agaricomycotina</taxon>
        <taxon>Agaricomycetes</taxon>
        <taxon>Sebacinales</taxon>
        <taxon>Serendipitaceae</taxon>
        <taxon>Serendipita</taxon>
    </lineage>
</organism>
<evidence type="ECO:0000313" key="2">
    <source>
        <dbReference type="EMBL" id="CCA71851.1"/>
    </source>
</evidence>
<dbReference type="Proteomes" id="UP000007148">
    <property type="component" value="Unassembled WGS sequence"/>
</dbReference>
<reference evidence="2 3" key="1">
    <citation type="journal article" date="2011" name="PLoS Pathog.">
        <title>Endophytic Life Strategies Decoded by Genome and Transcriptome Analyses of the Mutualistic Root Symbiont Piriformospora indica.</title>
        <authorList>
            <person name="Zuccaro A."/>
            <person name="Lahrmann U."/>
            <person name="Guldener U."/>
            <person name="Langen G."/>
            <person name="Pfiffi S."/>
            <person name="Biedenkopf D."/>
            <person name="Wong P."/>
            <person name="Samans B."/>
            <person name="Grimm C."/>
            <person name="Basiewicz M."/>
            <person name="Murat C."/>
            <person name="Martin F."/>
            <person name="Kogel K.H."/>
        </authorList>
    </citation>
    <scope>NUCLEOTIDE SEQUENCE [LARGE SCALE GENOMIC DNA]</scope>
    <source>
        <strain evidence="2 3">DSM 11827</strain>
    </source>
</reference>
<name>G4TKK8_SERID</name>
<keyword evidence="3" id="KW-1185">Reference proteome</keyword>
<evidence type="ECO:0000313" key="3">
    <source>
        <dbReference type="Proteomes" id="UP000007148"/>
    </source>
</evidence>
<comment type="caution">
    <text evidence="2">The sequence shown here is derived from an EMBL/GenBank/DDBJ whole genome shotgun (WGS) entry which is preliminary data.</text>
</comment>
<sequence length="594" mass="67619">MGSVTGSASYHYRLLSSAEVRLTKQTIANYIQDISAYAREIRIAWESAEGCEDEEMRATYLERVRSLTSEMERIKTLFYEKRALIAPIRNLPAELLAFIFEIHVGEHDHNPLVILAVCRSWRYIARGVPSLWTRIHVKIRPLGLQNDRALQWYGPNAHLGIVVRHTEEIKQVIQLAGNRPLDITLDATIISTNIAAFDLVCSSSHRWRSLRWRLESSKQGWTLAEHWAGKDIAFPLLKKLAIDQACPQTDLDILLQTIENTATKLDMVVAHSTVSEPLYRRKKMLKGVKHLRWSGSFHPPAYLLLGPQPTTVPLWEEFRALETLYLFRNLPQYSAVDELQEPSPLRALAFEGSPFTNLTGWGPNLLLLRYMHIESVPHSMYANPPGPQSIQLPTTTHFTLTNETYLPLSWFSLPSLACLELYGGVSAGKAARESIDSIWNDELIGTAPVPSETLHIQPVGSQHIIINILKYLSNIKYLHLYHRSPSEISKRLLELLAQGPKNQKDTPKSPRKASRSSVDKRAEWTAKTCPNLRSMTIVCKRVREQEREECLQAFRSIRRARLGTKSEIQSLVLTLYSKWGRGSENEASKMCMNF</sequence>
<dbReference type="SUPFAM" id="SSF52047">
    <property type="entry name" value="RNI-like"/>
    <property type="match status" value="1"/>
</dbReference>
<accession>G4TKK8</accession>
<feature type="region of interest" description="Disordered" evidence="1">
    <location>
        <begin position="499"/>
        <end position="520"/>
    </location>
</feature>
<dbReference type="AlphaFoldDB" id="G4TKK8"/>
<evidence type="ECO:0000256" key="1">
    <source>
        <dbReference type="SAM" id="MobiDB-lite"/>
    </source>
</evidence>
<gene>
    <name evidence="2" type="ORF">PIIN_05786</name>
</gene>
<dbReference type="OrthoDB" id="3051796at2759"/>
<proteinExistence type="predicted"/>
<dbReference type="InParanoid" id="G4TKK8"/>